<protein>
    <submittedName>
        <fullName evidence="2">AhpC/TSA family protein</fullName>
    </submittedName>
</protein>
<dbReference type="GO" id="GO:0016209">
    <property type="term" value="F:antioxidant activity"/>
    <property type="evidence" value="ECO:0007669"/>
    <property type="project" value="InterPro"/>
</dbReference>
<dbReference type="InterPro" id="IPR000866">
    <property type="entry name" value="AhpC/TSA"/>
</dbReference>
<dbReference type="Gene3D" id="3.40.30.10">
    <property type="entry name" value="Glutaredoxin"/>
    <property type="match status" value="1"/>
</dbReference>
<name>A0A4Q0P3A9_9FLAO</name>
<feature type="domain" description="Thioredoxin" evidence="1">
    <location>
        <begin position="31"/>
        <end position="183"/>
    </location>
</feature>
<proteinExistence type="predicted"/>
<dbReference type="EMBL" id="QOVM01000008">
    <property type="protein sequence ID" value="RXG20466.1"/>
    <property type="molecule type" value="Genomic_DNA"/>
</dbReference>
<dbReference type="Proteomes" id="UP000289238">
    <property type="component" value="Unassembled WGS sequence"/>
</dbReference>
<dbReference type="Pfam" id="PF00578">
    <property type="entry name" value="AhpC-TSA"/>
    <property type="match status" value="1"/>
</dbReference>
<organism evidence="2 3">
    <name type="scientific">Leeuwenhoekiella aequorea</name>
    <dbReference type="NCBI Taxonomy" id="283736"/>
    <lineage>
        <taxon>Bacteria</taxon>
        <taxon>Pseudomonadati</taxon>
        <taxon>Bacteroidota</taxon>
        <taxon>Flavobacteriia</taxon>
        <taxon>Flavobacteriales</taxon>
        <taxon>Flavobacteriaceae</taxon>
        <taxon>Leeuwenhoekiella</taxon>
    </lineage>
</organism>
<dbReference type="RefSeq" id="WP_128758762.1">
    <property type="nucleotide sequence ID" value="NZ_QOVM01000008.1"/>
</dbReference>
<gene>
    <name evidence="2" type="ORF">DSM00_3015</name>
</gene>
<dbReference type="CDD" id="cd02969">
    <property type="entry name" value="PRX_like1"/>
    <property type="match status" value="1"/>
</dbReference>
<dbReference type="SUPFAM" id="SSF52833">
    <property type="entry name" value="Thioredoxin-like"/>
    <property type="match status" value="1"/>
</dbReference>
<dbReference type="PROSITE" id="PS51352">
    <property type="entry name" value="THIOREDOXIN_2"/>
    <property type="match status" value="1"/>
</dbReference>
<comment type="caution">
    <text evidence="2">The sequence shown here is derived from an EMBL/GenBank/DDBJ whole genome shotgun (WGS) entry which is preliminary data.</text>
</comment>
<dbReference type="GO" id="GO:0016491">
    <property type="term" value="F:oxidoreductase activity"/>
    <property type="evidence" value="ECO:0007669"/>
    <property type="project" value="InterPro"/>
</dbReference>
<dbReference type="OrthoDB" id="9809746at2"/>
<dbReference type="PANTHER" id="PTHR43640:SF1">
    <property type="entry name" value="THIOREDOXIN-DEPENDENT PEROXIREDOXIN"/>
    <property type="match status" value="1"/>
</dbReference>
<reference evidence="2 3" key="1">
    <citation type="submission" date="2018-07" db="EMBL/GenBank/DDBJ databases">
        <title>Leeuwenhoekiella genomics.</title>
        <authorList>
            <person name="Tahon G."/>
            <person name="Willems A."/>
        </authorList>
    </citation>
    <scope>NUCLEOTIDE SEQUENCE [LARGE SCALE GENOMIC DNA]</scope>
    <source>
        <strain evidence="2 3">LMG 22550</strain>
    </source>
</reference>
<evidence type="ECO:0000313" key="3">
    <source>
        <dbReference type="Proteomes" id="UP000289238"/>
    </source>
</evidence>
<sequence>MKTLKILFLLTVALVAAAAVIFGMRDYKSGYEVGDIATDFSLKNVSGNQVSLSQFNDAKGFILVFMCNTCPFSIANEERILALDKKYKSVGFPVIGINPNNPVVSPGDSFEAMQQRAKEKNFTFPYLFDEGQQVYPQYGATKTPHVFILKKENDLVVKYIGAIDNSVRDSETVTEKYVENAINSLLSDEDIKTTTTKAIGCSIKE</sequence>
<evidence type="ECO:0000259" key="1">
    <source>
        <dbReference type="PROSITE" id="PS51352"/>
    </source>
</evidence>
<dbReference type="InterPro" id="IPR013766">
    <property type="entry name" value="Thioredoxin_domain"/>
</dbReference>
<accession>A0A4Q0P3A9</accession>
<evidence type="ECO:0000313" key="2">
    <source>
        <dbReference type="EMBL" id="RXG20466.1"/>
    </source>
</evidence>
<dbReference type="PANTHER" id="PTHR43640">
    <property type="entry name" value="OS07G0260300 PROTEIN"/>
    <property type="match status" value="1"/>
</dbReference>
<dbReference type="InterPro" id="IPR047262">
    <property type="entry name" value="PRX-like1"/>
</dbReference>
<keyword evidence="3" id="KW-1185">Reference proteome</keyword>
<dbReference type="InterPro" id="IPR036249">
    <property type="entry name" value="Thioredoxin-like_sf"/>
</dbReference>
<dbReference type="AlphaFoldDB" id="A0A4Q0P3A9"/>